<dbReference type="InterPro" id="IPR006597">
    <property type="entry name" value="Sel1-like"/>
</dbReference>
<dbReference type="OrthoDB" id="2384430at2759"/>
<dbReference type="InterPro" id="IPR050767">
    <property type="entry name" value="Sel1_AlgK"/>
</dbReference>
<comment type="similarity">
    <text evidence="1">Belongs to the sel-1 family.</text>
</comment>
<dbReference type="Gene3D" id="1.25.40.10">
    <property type="entry name" value="Tetratricopeptide repeat domain"/>
    <property type="match status" value="1"/>
</dbReference>
<sequence>MSSSSKDSENEMINPDEQESEKSKDDKLIDQLIILYYKQTLIYWDSTVQSTIETWISKNNHNLAHIINLLEQRKETSIECACLLGFFYHYGIGFNSKNYDEAFQLYQYAADKDDSFANIQIGELYQIIKKDDARAKEAYKRAALLGHPQGAYKYAYFLCRKEKIYWIRKSAEKGFEAAQQDMASHCHYGYGVLKDVHCALSWLLKYSKSNSQARIGYLKLAWKFNIL</sequence>
<gene>
    <name evidence="3" type="ORF">AGERDE_LOCUS9563</name>
</gene>
<dbReference type="SMART" id="SM00671">
    <property type="entry name" value="SEL1"/>
    <property type="match status" value="3"/>
</dbReference>
<feature type="region of interest" description="Disordered" evidence="2">
    <location>
        <begin position="1"/>
        <end position="24"/>
    </location>
</feature>
<dbReference type="Proteomes" id="UP000789831">
    <property type="component" value="Unassembled WGS sequence"/>
</dbReference>
<dbReference type="PANTHER" id="PTHR11102:SF147">
    <property type="entry name" value="SEL1L ADAPTOR SUBUNIT OF ERAD E3 UBIQUITIN LIGASE"/>
    <property type="match status" value="1"/>
</dbReference>
<comment type="caution">
    <text evidence="3">The sequence shown here is derived from an EMBL/GenBank/DDBJ whole genome shotgun (WGS) entry which is preliminary data.</text>
</comment>
<proteinExistence type="inferred from homology"/>
<accession>A0A9N9GJH8</accession>
<evidence type="ECO:0000313" key="3">
    <source>
        <dbReference type="EMBL" id="CAG8610421.1"/>
    </source>
</evidence>
<keyword evidence="4" id="KW-1185">Reference proteome</keyword>
<organism evidence="3 4">
    <name type="scientific">Ambispora gerdemannii</name>
    <dbReference type="NCBI Taxonomy" id="144530"/>
    <lineage>
        <taxon>Eukaryota</taxon>
        <taxon>Fungi</taxon>
        <taxon>Fungi incertae sedis</taxon>
        <taxon>Mucoromycota</taxon>
        <taxon>Glomeromycotina</taxon>
        <taxon>Glomeromycetes</taxon>
        <taxon>Archaeosporales</taxon>
        <taxon>Ambisporaceae</taxon>
        <taxon>Ambispora</taxon>
    </lineage>
</organism>
<dbReference type="GO" id="GO:0036503">
    <property type="term" value="P:ERAD pathway"/>
    <property type="evidence" value="ECO:0007669"/>
    <property type="project" value="TreeGrafter"/>
</dbReference>
<dbReference type="GO" id="GO:0005789">
    <property type="term" value="C:endoplasmic reticulum membrane"/>
    <property type="evidence" value="ECO:0007669"/>
    <property type="project" value="TreeGrafter"/>
</dbReference>
<dbReference type="EMBL" id="CAJVPL010002441">
    <property type="protein sequence ID" value="CAG8610421.1"/>
    <property type="molecule type" value="Genomic_DNA"/>
</dbReference>
<dbReference type="PANTHER" id="PTHR11102">
    <property type="entry name" value="SEL-1-LIKE PROTEIN"/>
    <property type="match status" value="1"/>
</dbReference>
<protein>
    <submittedName>
        <fullName evidence="3">620_t:CDS:1</fullName>
    </submittedName>
</protein>
<evidence type="ECO:0000256" key="1">
    <source>
        <dbReference type="ARBA" id="ARBA00038101"/>
    </source>
</evidence>
<dbReference type="SUPFAM" id="SSF81901">
    <property type="entry name" value="HCP-like"/>
    <property type="match status" value="1"/>
</dbReference>
<name>A0A9N9GJH8_9GLOM</name>
<evidence type="ECO:0000313" key="4">
    <source>
        <dbReference type="Proteomes" id="UP000789831"/>
    </source>
</evidence>
<dbReference type="Pfam" id="PF08238">
    <property type="entry name" value="Sel1"/>
    <property type="match status" value="4"/>
</dbReference>
<evidence type="ECO:0000256" key="2">
    <source>
        <dbReference type="SAM" id="MobiDB-lite"/>
    </source>
</evidence>
<dbReference type="InterPro" id="IPR011990">
    <property type="entry name" value="TPR-like_helical_dom_sf"/>
</dbReference>
<reference evidence="3" key="1">
    <citation type="submission" date="2021-06" db="EMBL/GenBank/DDBJ databases">
        <authorList>
            <person name="Kallberg Y."/>
            <person name="Tangrot J."/>
            <person name="Rosling A."/>
        </authorList>
    </citation>
    <scope>NUCLEOTIDE SEQUENCE</scope>
    <source>
        <strain evidence="3">MT106</strain>
    </source>
</reference>
<dbReference type="AlphaFoldDB" id="A0A9N9GJH8"/>